<keyword evidence="3" id="KW-1185">Reference proteome</keyword>
<dbReference type="InParanoid" id="A0A2H3CYN6"/>
<reference evidence="3" key="1">
    <citation type="journal article" date="2017" name="Nat. Ecol. Evol.">
        <title>Genome expansion and lineage-specific genetic innovations in the forest pathogenic fungi Armillaria.</title>
        <authorList>
            <person name="Sipos G."/>
            <person name="Prasanna A.N."/>
            <person name="Walter M.C."/>
            <person name="O'Connor E."/>
            <person name="Balint B."/>
            <person name="Krizsan K."/>
            <person name="Kiss B."/>
            <person name="Hess J."/>
            <person name="Varga T."/>
            <person name="Slot J."/>
            <person name="Riley R."/>
            <person name="Boka B."/>
            <person name="Rigling D."/>
            <person name="Barry K."/>
            <person name="Lee J."/>
            <person name="Mihaltcheva S."/>
            <person name="LaButti K."/>
            <person name="Lipzen A."/>
            <person name="Waldron R."/>
            <person name="Moloney N.M."/>
            <person name="Sperisen C."/>
            <person name="Kredics L."/>
            <person name="Vagvoelgyi C."/>
            <person name="Patrignani A."/>
            <person name="Fitzpatrick D."/>
            <person name="Nagy I."/>
            <person name="Doyle S."/>
            <person name="Anderson J.B."/>
            <person name="Grigoriev I.V."/>
            <person name="Gueldener U."/>
            <person name="Muensterkoetter M."/>
            <person name="Nagy L.G."/>
        </authorList>
    </citation>
    <scope>NUCLEOTIDE SEQUENCE [LARGE SCALE GENOMIC DNA]</scope>
    <source>
        <strain evidence="3">Ar21-2</strain>
    </source>
</reference>
<feature type="region of interest" description="Disordered" evidence="1">
    <location>
        <begin position="584"/>
        <end position="613"/>
    </location>
</feature>
<feature type="compositionally biased region" description="Acidic residues" evidence="1">
    <location>
        <begin position="713"/>
        <end position="728"/>
    </location>
</feature>
<dbReference type="OrthoDB" id="3231188at2759"/>
<dbReference type="STRING" id="47427.A0A2H3CYN6"/>
<feature type="compositionally biased region" description="Polar residues" evidence="1">
    <location>
        <begin position="584"/>
        <end position="594"/>
    </location>
</feature>
<dbReference type="Proteomes" id="UP000217790">
    <property type="component" value="Unassembled WGS sequence"/>
</dbReference>
<gene>
    <name evidence="2" type="ORF">ARMGADRAFT_1121326</name>
</gene>
<organism evidence="2 3">
    <name type="scientific">Armillaria gallica</name>
    <name type="common">Bulbous honey fungus</name>
    <name type="synonym">Armillaria bulbosa</name>
    <dbReference type="NCBI Taxonomy" id="47427"/>
    <lineage>
        <taxon>Eukaryota</taxon>
        <taxon>Fungi</taxon>
        <taxon>Dikarya</taxon>
        <taxon>Basidiomycota</taxon>
        <taxon>Agaricomycotina</taxon>
        <taxon>Agaricomycetes</taxon>
        <taxon>Agaricomycetidae</taxon>
        <taxon>Agaricales</taxon>
        <taxon>Marasmiineae</taxon>
        <taxon>Physalacriaceae</taxon>
        <taxon>Armillaria</taxon>
    </lineage>
</organism>
<dbReference type="OMA" id="HMKEANT"/>
<feature type="region of interest" description="Disordered" evidence="1">
    <location>
        <begin position="696"/>
        <end position="728"/>
    </location>
</feature>
<dbReference type="EMBL" id="KZ293675">
    <property type="protein sequence ID" value="PBK88115.1"/>
    <property type="molecule type" value="Genomic_DNA"/>
</dbReference>
<protein>
    <submittedName>
        <fullName evidence="2">Uncharacterized protein</fullName>
    </submittedName>
</protein>
<proteinExistence type="predicted"/>
<accession>A0A2H3CYN6</accession>
<evidence type="ECO:0000313" key="3">
    <source>
        <dbReference type="Proteomes" id="UP000217790"/>
    </source>
</evidence>
<evidence type="ECO:0000256" key="1">
    <source>
        <dbReference type="SAM" id="MobiDB-lite"/>
    </source>
</evidence>
<name>A0A2H3CYN6_ARMGA</name>
<dbReference type="AlphaFoldDB" id="A0A2H3CYN6"/>
<feature type="region of interest" description="Disordered" evidence="1">
    <location>
        <begin position="644"/>
        <end position="663"/>
    </location>
</feature>
<sequence length="728" mass="81129">MFPGKQRQGIRRYGQQEGSSIQQVLQALNTTIPVFLYPRCVFSQEDSEPFPAQSHRSLWHFKLSAQQTLIGKVLIYVGTIFLTWQVVARPSRPSRFAQVALIFKINVSTLFLNILGQCELLDAVNCDDSHELEQFINATSFQQLAVSLHLSFTMDPTQLSLVLGNMSMQDVMKALKDSQLLMQSLQEKNCRLMTAAPPLPNTSLPSGTTSSMSFLSESGDSLDIRTTDVSANNLVSMEKPKSLLESKESKKELQYGAMKMVMFGHIWWERKQLFGVRCDLALRELNATMLTNAFDSGITKPSPERIIHLRLVLLLYEHLPAAYHPLVGGSITGEYHKLEKIMKKAATDNRSNLINRLKHVAATIFEDIVPAGHFRQGFDQSTDPLCQHLMGYKSDKNEYTRLPPCLFSDGFTSGATMFRTLVGVKILTCLLWGESALDAPEYVYEEDEQRFMAHERDEYISARIRWGNSELSQTCWMLSRDTKFASPGNKTGIDYIADFDHYVARIDELVRKGTWSITDTFQFYNDHVFAPSRTLQSVVPTKVPVSASEEEEAIWKSLKAIDNEPDSDSEISGIAGAPIISSDEATMSPPNESPVTDHHPVTNDVSPSPAGVDIDTSNIPLDLRKASHSKKKVKKIVTTAPTVPSRVTHSHGGQARGTAESGNTVTTINQAPKINNAIPQINVPTDVATSTLIQATTPGVRFADSVKDYDGKNEDEEEEEEEEEEESE</sequence>
<evidence type="ECO:0000313" key="2">
    <source>
        <dbReference type="EMBL" id="PBK88115.1"/>
    </source>
</evidence>